<name>A0ABS9M7F6_9FIRM</name>
<keyword evidence="3" id="KW-1185">Reference proteome</keyword>
<proteinExistence type="predicted"/>
<protein>
    <submittedName>
        <fullName evidence="2">Recombinase family protein</fullName>
    </submittedName>
</protein>
<sequence>MEADIEAGGIAAVLAKDISRIGRDVWQTERWIAALKEKGVTLHFATPPHEPPTPCISELAYQAYAKQKRRKR</sequence>
<evidence type="ECO:0000313" key="2">
    <source>
        <dbReference type="EMBL" id="MCG4526728.1"/>
    </source>
</evidence>
<reference evidence="2 3" key="1">
    <citation type="submission" date="2022-01" db="EMBL/GenBank/DDBJ databases">
        <title>Collection of gut derived symbiotic bacterial strains cultured from healthy donors.</title>
        <authorList>
            <person name="Lin H."/>
            <person name="Kohout C."/>
            <person name="Waligurski E."/>
            <person name="Pamer E.G."/>
        </authorList>
    </citation>
    <scope>NUCLEOTIDE SEQUENCE [LARGE SCALE GENOMIC DNA]</scope>
    <source>
        <strain evidence="2 3">DFI.3.7</strain>
    </source>
</reference>
<comment type="caution">
    <text evidence="2">The sequence shown here is derived from an EMBL/GenBank/DDBJ whole genome shotgun (WGS) entry which is preliminary data.</text>
</comment>
<evidence type="ECO:0000313" key="3">
    <source>
        <dbReference type="Proteomes" id="UP001200313"/>
    </source>
</evidence>
<organism evidence="2 3">
    <name type="scientific">Intestinimonas massiliensis</name>
    <name type="common">ex Afouda et al. 2020</name>
    <dbReference type="NCBI Taxonomy" id="1673721"/>
    <lineage>
        <taxon>Bacteria</taxon>
        <taxon>Bacillati</taxon>
        <taxon>Bacillota</taxon>
        <taxon>Clostridia</taxon>
        <taxon>Eubacteriales</taxon>
        <taxon>Intestinimonas</taxon>
    </lineage>
</organism>
<dbReference type="InterPro" id="IPR036162">
    <property type="entry name" value="Resolvase-like_N_sf"/>
</dbReference>
<dbReference type="Gene3D" id="3.40.50.1390">
    <property type="entry name" value="Resolvase, N-terminal catalytic domain"/>
    <property type="match status" value="1"/>
</dbReference>
<dbReference type="InterPro" id="IPR006119">
    <property type="entry name" value="Resolv_N"/>
</dbReference>
<dbReference type="Pfam" id="PF00239">
    <property type="entry name" value="Resolvase"/>
    <property type="match status" value="1"/>
</dbReference>
<dbReference type="SUPFAM" id="SSF53041">
    <property type="entry name" value="Resolvase-like"/>
    <property type="match status" value="1"/>
</dbReference>
<evidence type="ECO:0000259" key="1">
    <source>
        <dbReference type="Pfam" id="PF00239"/>
    </source>
</evidence>
<dbReference type="EMBL" id="JAKNJB010000008">
    <property type="protein sequence ID" value="MCG4526728.1"/>
    <property type="molecule type" value="Genomic_DNA"/>
</dbReference>
<feature type="domain" description="Resolvase/invertase-type recombinase catalytic" evidence="1">
    <location>
        <begin position="2"/>
        <end position="60"/>
    </location>
</feature>
<dbReference type="Proteomes" id="UP001200313">
    <property type="component" value="Unassembled WGS sequence"/>
</dbReference>
<accession>A0ABS9M7F6</accession>
<gene>
    <name evidence="2" type="ORF">L0P79_06500</name>
</gene>